<keyword evidence="4" id="KW-0472">Membrane</keyword>
<dbReference type="EMBL" id="CANHGI010000005">
    <property type="protein sequence ID" value="CAI5453436.1"/>
    <property type="molecule type" value="Genomic_DNA"/>
</dbReference>
<keyword evidence="2" id="KW-0328">Glycosyltransferase</keyword>
<evidence type="ECO:0000256" key="4">
    <source>
        <dbReference type="ARBA" id="ARBA00023136"/>
    </source>
</evidence>
<protein>
    <submittedName>
        <fullName evidence="6">Uncharacterized protein</fullName>
    </submittedName>
</protein>
<dbReference type="OrthoDB" id="2019572at2759"/>
<keyword evidence="7" id="KW-1185">Reference proteome</keyword>
<dbReference type="PANTHER" id="PTHR46671:SF2">
    <property type="entry name" value="GLYCOSYLATION RELATED"/>
    <property type="match status" value="1"/>
</dbReference>
<evidence type="ECO:0000313" key="6">
    <source>
        <dbReference type="EMBL" id="CAI5453436.1"/>
    </source>
</evidence>
<dbReference type="GO" id="GO:0016020">
    <property type="term" value="C:membrane"/>
    <property type="evidence" value="ECO:0007669"/>
    <property type="project" value="UniProtKB-SubCell"/>
</dbReference>
<dbReference type="Pfam" id="PF02485">
    <property type="entry name" value="Branch"/>
    <property type="match status" value="1"/>
</dbReference>
<proteinExistence type="predicted"/>
<organism evidence="6 7">
    <name type="scientific">Caenorhabditis angaria</name>
    <dbReference type="NCBI Taxonomy" id="860376"/>
    <lineage>
        <taxon>Eukaryota</taxon>
        <taxon>Metazoa</taxon>
        <taxon>Ecdysozoa</taxon>
        <taxon>Nematoda</taxon>
        <taxon>Chromadorea</taxon>
        <taxon>Rhabditida</taxon>
        <taxon>Rhabditina</taxon>
        <taxon>Rhabditomorpha</taxon>
        <taxon>Rhabditoidea</taxon>
        <taxon>Rhabditidae</taxon>
        <taxon>Peloderinae</taxon>
        <taxon>Caenorhabditis</taxon>
    </lineage>
</organism>
<evidence type="ECO:0000256" key="5">
    <source>
        <dbReference type="ARBA" id="ARBA00023180"/>
    </source>
</evidence>
<reference evidence="6" key="1">
    <citation type="submission" date="2022-11" db="EMBL/GenBank/DDBJ databases">
        <authorList>
            <person name="Kikuchi T."/>
        </authorList>
    </citation>
    <scope>NUCLEOTIDE SEQUENCE</scope>
    <source>
        <strain evidence="6">PS1010</strain>
    </source>
</reference>
<evidence type="ECO:0000256" key="3">
    <source>
        <dbReference type="ARBA" id="ARBA00022679"/>
    </source>
</evidence>
<keyword evidence="5" id="KW-0325">Glycoprotein</keyword>
<dbReference type="Proteomes" id="UP001152747">
    <property type="component" value="Unassembled WGS sequence"/>
</dbReference>
<evidence type="ECO:0000313" key="7">
    <source>
        <dbReference type="Proteomes" id="UP001152747"/>
    </source>
</evidence>
<evidence type="ECO:0000256" key="2">
    <source>
        <dbReference type="ARBA" id="ARBA00022676"/>
    </source>
</evidence>
<dbReference type="PANTHER" id="PTHR46671">
    <property type="entry name" value="PROTEIN CBG11221"/>
    <property type="match status" value="1"/>
</dbReference>
<keyword evidence="3" id="KW-0808">Transferase</keyword>
<sequence>MRNVSMDCESIVKRVFDGRDFSRGNNLKRQIAFIRNVYTVYEFQEILLSSNYHPDNVYCYSVDNKTTTGIFEKIEKLSGCLPNIILNPIRYDFDSWGHQQNRAQFKCLEMVMDRKWDHALILQNNDMVLKPAEHLSELSELLNYTNGMYFESPKEGWYIKDADWTPAESGVPLDILYKPLQIWKGFNEVIVSRTFIESIFDKLNLERIMNLFDRKELFGVDEMLFQTLYRNYLGLDGQSISNCTNFVPNTIERWTDWIQQGTNGTYHPDCKSKFERHWICIMGVEYLPGFIETNFVIGNKILDSFDVGPAICLKEMFQQDRIKKKITRVELQNFPQFREMEIKYNGTYEKNDFRCGE</sequence>
<dbReference type="AlphaFoldDB" id="A0A9P1IZA6"/>
<comment type="caution">
    <text evidence="6">The sequence shown here is derived from an EMBL/GenBank/DDBJ whole genome shotgun (WGS) entry which is preliminary data.</text>
</comment>
<accession>A0A9P1IZA6</accession>
<dbReference type="InterPro" id="IPR003406">
    <property type="entry name" value="Glyco_trans_14"/>
</dbReference>
<dbReference type="GO" id="GO:0016757">
    <property type="term" value="F:glycosyltransferase activity"/>
    <property type="evidence" value="ECO:0007669"/>
    <property type="project" value="UniProtKB-KW"/>
</dbReference>
<comment type="subcellular location">
    <subcellularLocation>
        <location evidence="1">Membrane</location>
        <topology evidence="1">Single-pass type II membrane protein</topology>
    </subcellularLocation>
</comment>
<evidence type="ECO:0000256" key="1">
    <source>
        <dbReference type="ARBA" id="ARBA00004606"/>
    </source>
</evidence>
<name>A0A9P1IZA6_9PELO</name>
<gene>
    <name evidence="6" type="ORF">CAMP_LOCUS16073</name>
</gene>